<evidence type="ECO:0000313" key="1">
    <source>
        <dbReference type="EMBL" id="NLJ22315.1"/>
    </source>
</evidence>
<comment type="caution">
    <text evidence="1">The sequence shown here is derived from an EMBL/GenBank/DDBJ whole genome shotgun (WGS) entry which is preliminary data.</text>
</comment>
<evidence type="ECO:0000313" key="2">
    <source>
        <dbReference type="Proteomes" id="UP000544742"/>
    </source>
</evidence>
<dbReference type="SUPFAM" id="SSF53474">
    <property type="entry name" value="alpha/beta-Hydrolases"/>
    <property type="match status" value="1"/>
</dbReference>
<reference evidence="1 2" key="1">
    <citation type="journal article" date="2020" name="Biotechnol. Biofuels">
        <title>New insights from the biogas microbiome by comprehensive genome-resolved metagenomics of nearly 1600 species originating from multiple anaerobic digesters.</title>
        <authorList>
            <person name="Campanaro S."/>
            <person name="Treu L."/>
            <person name="Rodriguez-R L.M."/>
            <person name="Kovalovszki A."/>
            <person name="Ziels R.M."/>
            <person name="Maus I."/>
            <person name="Zhu X."/>
            <person name="Kougias P.G."/>
            <person name="Basile A."/>
            <person name="Luo G."/>
            <person name="Schluter A."/>
            <person name="Konstantinidis K.T."/>
            <person name="Angelidaki I."/>
        </authorList>
    </citation>
    <scope>NUCLEOTIDE SEQUENCE [LARGE SCALE GENOMIC DNA]</scope>
    <source>
        <strain evidence="1">AS27yjCOA_157</strain>
    </source>
</reference>
<dbReference type="EMBL" id="JAAYUN010000076">
    <property type="protein sequence ID" value="NLJ22315.1"/>
    <property type="molecule type" value="Genomic_DNA"/>
</dbReference>
<organism evidence="1 2">
    <name type="scientific">Methanothrix soehngenii</name>
    <name type="common">Methanosaeta concilii</name>
    <dbReference type="NCBI Taxonomy" id="2223"/>
    <lineage>
        <taxon>Archaea</taxon>
        <taxon>Methanobacteriati</taxon>
        <taxon>Methanobacteriota</taxon>
        <taxon>Stenosarchaea group</taxon>
        <taxon>Methanomicrobia</taxon>
        <taxon>Methanotrichales</taxon>
        <taxon>Methanotrichaceae</taxon>
        <taxon>Methanothrix</taxon>
    </lineage>
</organism>
<dbReference type="AlphaFoldDB" id="A0A7K4AHC2"/>
<dbReference type="Proteomes" id="UP000544742">
    <property type="component" value="Unassembled WGS sequence"/>
</dbReference>
<gene>
    <name evidence="1" type="ORF">GX426_04310</name>
</gene>
<dbReference type="InterPro" id="IPR029058">
    <property type="entry name" value="AB_hydrolase_fold"/>
</dbReference>
<sequence length="79" mass="8603">MTYVLYKDEGHGFARPENRLSFYAITEAFLKEHLGGSYQPIGQDFAGANLTVPASSNQVPGLEEALKAFLNKGEVAGRI</sequence>
<evidence type="ECO:0008006" key="3">
    <source>
        <dbReference type="Google" id="ProtNLM"/>
    </source>
</evidence>
<name>A0A7K4AHC2_METSH</name>
<proteinExistence type="predicted"/>
<accession>A0A7K4AHC2</accession>
<protein>
    <recommendedName>
        <fullName evidence="3">Peptidase S9 prolyl oligopeptidase catalytic domain-containing protein</fullName>
    </recommendedName>
</protein>